<evidence type="ECO:0000256" key="1">
    <source>
        <dbReference type="SAM" id="MobiDB-lite"/>
    </source>
</evidence>
<keyword evidence="2" id="KW-0472">Membrane</keyword>
<comment type="caution">
    <text evidence="4">The sequence shown here is derived from an EMBL/GenBank/DDBJ whole genome shotgun (WGS) entry which is preliminary data.</text>
</comment>
<gene>
    <name evidence="4" type="ORF">TWF718_000322</name>
</gene>
<evidence type="ECO:0000313" key="5">
    <source>
        <dbReference type="Proteomes" id="UP001313282"/>
    </source>
</evidence>
<sequence length="629" mass="67783">MLFSGFIRAAVCALGISTARAISNPTGTDLSVWSNNPDLSPRDVMRLIGRSLSEVSHQKRDTVFSNTTYFEQSWDGAGLLSLEYTSTQQGSGVEVERTYKIDVSCTTCYLKAQVLAELTIDGPFNISETFNNFTDQVGTAIDNTTDLAVNYVKNYTRGVVRNLADGIDLDDFDLPPLDIDFDIDIPEIPECTLRFQFDELELYVELNTVFSAGITYTINLYASKTQFGVQISPRLFFGAVVVVDLILSADSEISITSGFHIRIDDSAELKLGLFAKEVAEADIGGQFEFLPVIVESAGVVLKAVLRVKVRAGFEISTPEIEILGIDVAEVFDISASAGVEVSVWAHVAELTTNVTITPAGDEIDGCQLRVEEGYQFGIGAAAGATVAIADHTWGPAPSTTIPIYFTTFTQCAIRSTPEPSTVTSSASIAPRQAGETSGSLTTITTSTQVTYRGIECMSYGMVDCPVSLQRTTKTVTEITLVTAVPSGAEVTFPTTIQTTGVQTSSFGPGVKKLFETSGPPTAYTPTNVPESKLGFLEGDINGVDKRIIFGVSIGGGILVLGIIIAIIIIYLHKRKKYAAVPPPQVNRDQMTSYRSDHEPYRPGFVKYDSEQTVSTTKTMVSGGARRVSS</sequence>
<keyword evidence="2" id="KW-0812">Transmembrane</keyword>
<organism evidence="4 5">
    <name type="scientific">Orbilia javanica</name>
    <dbReference type="NCBI Taxonomy" id="47235"/>
    <lineage>
        <taxon>Eukaryota</taxon>
        <taxon>Fungi</taxon>
        <taxon>Dikarya</taxon>
        <taxon>Ascomycota</taxon>
        <taxon>Pezizomycotina</taxon>
        <taxon>Orbiliomycetes</taxon>
        <taxon>Orbiliales</taxon>
        <taxon>Orbiliaceae</taxon>
        <taxon>Orbilia</taxon>
    </lineage>
</organism>
<evidence type="ECO:0000256" key="3">
    <source>
        <dbReference type="SAM" id="SignalP"/>
    </source>
</evidence>
<dbReference type="AlphaFoldDB" id="A0AAN8P101"/>
<keyword evidence="2" id="KW-1133">Transmembrane helix</keyword>
<reference evidence="4 5" key="1">
    <citation type="submission" date="2019-10" db="EMBL/GenBank/DDBJ databases">
        <authorList>
            <person name="Palmer J.M."/>
        </authorList>
    </citation>
    <scope>NUCLEOTIDE SEQUENCE [LARGE SCALE GENOMIC DNA]</scope>
    <source>
        <strain evidence="4 5">TWF718</strain>
    </source>
</reference>
<feature type="signal peptide" evidence="3">
    <location>
        <begin position="1"/>
        <end position="21"/>
    </location>
</feature>
<evidence type="ECO:0000256" key="2">
    <source>
        <dbReference type="SAM" id="Phobius"/>
    </source>
</evidence>
<feature type="transmembrane region" description="Helical" evidence="2">
    <location>
        <begin position="547"/>
        <end position="571"/>
    </location>
</feature>
<accession>A0AAN8P101</accession>
<evidence type="ECO:0000313" key="4">
    <source>
        <dbReference type="EMBL" id="KAK6355945.1"/>
    </source>
</evidence>
<keyword evidence="3" id="KW-0732">Signal</keyword>
<proteinExistence type="predicted"/>
<dbReference type="Proteomes" id="UP001313282">
    <property type="component" value="Unassembled WGS sequence"/>
</dbReference>
<keyword evidence="5" id="KW-1185">Reference proteome</keyword>
<dbReference type="EMBL" id="JAVHNR010000001">
    <property type="protein sequence ID" value="KAK6355945.1"/>
    <property type="molecule type" value="Genomic_DNA"/>
</dbReference>
<feature type="chain" id="PRO_5042916832" description="Mid2 domain-containing protein" evidence="3">
    <location>
        <begin position="22"/>
        <end position="629"/>
    </location>
</feature>
<feature type="region of interest" description="Disordered" evidence="1">
    <location>
        <begin position="419"/>
        <end position="439"/>
    </location>
</feature>
<evidence type="ECO:0008006" key="6">
    <source>
        <dbReference type="Google" id="ProtNLM"/>
    </source>
</evidence>
<name>A0AAN8P101_9PEZI</name>
<protein>
    <recommendedName>
        <fullName evidence="6">Mid2 domain-containing protein</fullName>
    </recommendedName>
</protein>